<keyword evidence="5 12" id="KW-0732">Signal</keyword>
<dbReference type="PANTHER" id="PTHR30069:SF29">
    <property type="entry name" value="HEMOGLOBIN AND HEMOGLOBIN-HAPTOGLOBIN-BINDING PROTEIN 1-RELATED"/>
    <property type="match status" value="1"/>
</dbReference>
<evidence type="ECO:0000256" key="8">
    <source>
        <dbReference type="ARBA" id="ARBA00023170"/>
    </source>
</evidence>
<evidence type="ECO:0000313" key="15">
    <source>
        <dbReference type="EMBL" id="MFD2202162.1"/>
    </source>
</evidence>
<organism evidence="15 16">
    <name type="scientific">Shivajiella indica</name>
    <dbReference type="NCBI Taxonomy" id="872115"/>
    <lineage>
        <taxon>Bacteria</taxon>
        <taxon>Pseudomonadati</taxon>
        <taxon>Bacteroidota</taxon>
        <taxon>Cytophagia</taxon>
        <taxon>Cytophagales</taxon>
        <taxon>Cyclobacteriaceae</taxon>
        <taxon>Shivajiella</taxon>
    </lineage>
</organism>
<keyword evidence="2 10" id="KW-0813">Transport</keyword>
<name>A0ABW5B7S1_9BACT</name>
<evidence type="ECO:0000256" key="10">
    <source>
        <dbReference type="PROSITE-ProRule" id="PRU01360"/>
    </source>
</evidence>
<dbReference type="InterPro" id="IPR000531">
    <property type="entry name" value="Beta-barrel_TonB"/>
</dbReference>
<gene>
    <name evidence="15" type="ORF">ACFSKV_11340</name>
</gene>
<feature type="signal peptide" evidence="12">
    <location>
        <begin position="1"/>
        <end position="17"/>
    </location>
</feature>
<evidence type="ECO:0000256" key="3">
    <source>
        <dbReference type="ARBA" id="ARBA00022452"/>
    </source>
</evidence>
<dbReference type="PROSITE" id="PS52016">
    <property type="entry name" value="TONB_DEPENDENT_REC_3"/>
    <property type="match status" value="1"/>
</dbReference>
<keyword evidence="4 10" id="KW-0812">Transmembrane</keyword>
<feature type="domain" description="TonB-dependent receptor-like beta-barrel" evidence="13">
    <location>
        <begin position="201"/>
        <end position="585"/>
    </location>
</feature>
<evidence type="ECO:0000256" key="1">
    <source>
        <dbReference type="ARBA" id="ARBA00004571"/>
    </source>
</evidence>
<keyword evidence="9 10" id="KW-0998">Cell outer membrane</keyword>
<evidence type="ECO:0000313" key="16">
    <source>
        <dbReference type="Proteomes" id="UP001597414"/>
    </source>
</evidence>
<dbReference type="RefSeq" id="WP_380802690.1">
    <property type="nucleotide sequence ID" value="NZ_JBHUIV010000016.1"/>
</dbReference>
<feature type="chain" id="PRO_5047384029" evidence="12">
    <location>
        <begin position="18"/>
        <end position="616"/>
    </location>
</feature>
<dbReference type="InterPro" id="IPR037066">
    <property type="entry name" value="Plug_dom_sf"/>
</dbReference>
<keyword evidence="8 15" id="KW-0675">Receptor</keyword>
<reference evidence="16" key="1">
    <citation type="journal article" date="2019" name="Int. J. Syst. Evol. Microbiol.">
        <title>The Global Catalogue of Microorganisms (GCM) 10K type strain sequencing project: providing services to taxonomists for standard genome sequencing and annotation.</title>
        <authorList>
            <consortium name="The Broad Institute Genomics Platform"/>
            <consortium name="The Broad Institute Genome Sequencing Center for Infectious Disease"/>
            <person name="Wu L."/>
            <person name="Ma J."/>
        </authorList>
    </citation>
    <scope>NUCLEOTIDE SEQUENCE [LARGE SCALE GENOMIC DNA]</scope>
    <source>
        <strain evidence="16">KCTC 19812</strain>
    </source>
</reference>
<keyword evidence="6 11" id="KW-0798">TonB box</keyword>
<sequence>MKLILSVALLSLTIGMAIGNQDSTTLDLGEIIITENRMEIPFSKVSRNISVINRKDIETTPARSIQEILAFTPGVDVRQRGVSGVQANVGIRGGSFEQTLILLNGIKLTDPQTGHHLMNIPVPFQAIQRIDILKGPGSRIYGQNAYAGAINIITELPETKSLNIQAFGGDFGMRGGHIISSLPIGKYKQTISLSHDASEGHWYNSDFKVNNLFYESGYEINEKNKLNLMLGLADRNFGANGFYTDRFPDQWESIQTYLGSLSHSYSNKDLFIQTRGYWRRNIDEFRLRRNEPEFFTNNHISDVLALEINGTYTSKIGTTGLGFEGRKEMIESSNLGNRDRSFLGVFAEHRIEFLEKFDLRAGIYSNYYNEYNWKHFPGAELGYQLNSSSRLYTNFGASYRIPSYTELYYQDPSNSSNPNLLPEEAWNYEFGWKINKKYLRGELVYFYRKTENLIDYTRGPSNSQPNPNPWTPDNISQVTFSGIETSIQYLVNWGNENAKISELSLSYNFIHADLIQAEGVESRYALNSLRNQVIGGIRSEFFRKAEVNVKARYLERMDLSPYFLLDARIDYNRLKKIGLFIEISNMTNTEYVEAGFVQMPGRWFKAGIMVNIERTN</sequence>
<dbReference type="SUPFAM" id="SSF56935">
    <property type="entry name" value="Porins"/>
    <property type="match status" value="1"/>
</dbReference>
<dbReference type="Gene3D" id="2.170.130.10">
    <property type="entry name" value="TonB-dependent receptor, plug domain"/>
    <property type="match status" value="1"/>
</dbReference>
<dbReference type="Pfam" id="PF07715">
    <property type="entry name" value="Plug"/>
    <property type="match status" value="1"/>
</dbReference>
<dbReference type="Pfam" id="PF00593">
    <property type="entry name" value="TonB_dep_Rec_b-barrel"/>
    <property type="match status" value="1"/>
</dbReference>
<keyword evidence="7 10" id="KW-0472">Membrane</keyword>
<dbReference type="Gene3D" id="2.40.170.20">
    <property type="entry name" value="TonB-dependent receptor, beta-barrel domain"/>
    <property type="match status" value="1"/>
</dbReference>
<evidence type="ECO:0000256" key="4">
    <source>
        <dbReference type="ARBA" id="ARBA00022692"/>
    </source>
</evidence>
<comment type="caution">
    <text evidence="15">The sequence shown here is derived from an EMBL/GenBank/DDBJ whole genome shotgun (WGS) entry which is preliminary data.</text>
</comment>
<dbReference type="EMBL" id="JBHUIV010000016">
    <property type="protein sequence ID" value="MFD2202162.1"/>
    <property type="molecule type" value="Genomic_DNA"/>
</dbReference>
<evidence type="ECO:0000259" key="13">
    <source>
        <dbReference type="Pfam" id="PF00593"/>
    </source>
</evidence>
<evidence type="ECO:0000256" key="6">
    <source>
        <dbReference type="ARBA" id="ARBA00023077"/>
    </source>
</evidence>
<dbReference type="InterPro" id="IPR039426">
    <property type="entry name" value="TonB-dep_rcpt-like"/>
</dbReference>
<dbReference type="InterPro" id="IPR012910">
    <property type="entry name" value="Plug_dom"/>
</dbReference>
<evidence type="ECO:0000256" key="11">
    <source>
        <dbReference type="RuleBase" id="RU003357"/>
    </source>
</evidence>
<protein>
    <submittedName>
        <fullName evidence="15">TonB-dependent receptor plug domain-containing protein</fullName>
    </submittedName>
</protein>
<dbReference type="InterPro" id="IPR036942">
    <property type="entry name" value="Beta-barrel_TonB_sf"/>
</dbReference>
<feature type="domain" description="TonB-dependent receptor plug" evidence="14">
    <location>
        <begin position="44"/>
        <end position="149"/>
    </location>
</feature>
<evidence type="ECO:0000259" key="14">
    <source>
        <dbReference type="Pfam" id="PF07715"/>
    </source>
</evidence>
<comment type="subcellular location">
    <subcellularLocation>
        <location evidence="1 10">Cell outer membrane</location>
        <topology evidence="1 10">Multi-pass membrane protein</topology>
    </subcellularLocation>
</comment>
<evidence type="ECO:0000256" key="7">
    <source>
        <dbReference type="ARBA" id="ARBA00023136"/>
    </source>
</evidence>
<evidence type="ECO:0000256" key="9">
    <source>
        <dbReference type="ARBA" id="ARBA00023237"/>
    </source>
</evidence>
<proteinExistence type="inferred from homology"/>
<dbReference type="PANTHER" id="PTHR30069">
    <property type="entry name" value="TONB-DEPENDENT OUTER MEMBRANE RECEPTOR"/>
    <property type="match status" value="1"/>
</dbReference>
<evidence type="ECO:0000256" key="2">
    <source>
        <dbReference type="ARBA" id="ARBA00022448"/>
    </source>
</evidence>
<accession>A0ABW5B7S1</accession>
<evidence type="ECO:0000256" key="12">
    <source>
        <dbReference type="SAM" id="SignalP"/>
    </source>
</evidence>
<dbReference type="Proteomes" id="UP001597414">
    <property type="component" value="Unassembled WGS sequence"/>
</dbReference>
<keyword evidence="16" id="KW-1185">Reference proteome</keyword>
<evidence type="ECO:0000256" key="5">
    <source>
        <dbReference type="ARBA" id="ARBA00022729"/>
    </source>
</evidence>
<keyword evidence="3 10" id="KW-1134">Transmembrane beta strand</keyword>
<comment type="similarity">
    <text evidence="10 11">Belongs to the TonB-dependent receptor family.</text>
</comment>